<protein>
    <submittedName>
        <fullName evidence="1">Uncharacterized protein</fullName>
    </submittedName>
</protein>
<evidence type="ECO:0000313" key="2">
    <source>
        <dbReference type="Proteomes" id="UP001279734"/>
    </source>
</evidence>
<organism evidence="1 2">
    <name type="scientific">Nepenthes gracilis</name>
    <name type="common">Slender pitcher plant</name>
    <dbReference type="NCBI Taxonomy" id="150966"/>
    <lineage>
        <taxon>Eukaryota</taxon>
        <taxon>Viridiplantae</taxon>
        <taxon>Streptophyta</taxon>
        <taxon>Embryophyta</taxon>
        <taxon>Tracheophyta</taxon>
        <taxon>Spermatophyta</taxon>
        <taxon>Magnoliopsida</taxon>
        <taxon>eudicotyledons</taxon>
        <taxon>Gunneridae</taxon>
        <taxon>Pentapetalae</taxon>
        <taxon>Caryophyllales</taxon>
        <taxon>Nepenthaceae</taxon>
        <taxon>Nepenthes</taxon>
    </lineage>
</organism>
<gene>
    <name evidence="1" type="ORF">Nepgr_014842</name>
</gene>
<proteinExistence type="predicted"/>
<accession>A0AAD3SMJ9</accession>
<name>A0AAD3SMJ9_NEPGR</name>
<dbReference type="Proteomes" id="UP001279734">
    <property type="component" value="Unassembled WGS sequence"/>
</dbReference>
<reference evidence="1" key="1">
    <citation type="submission" date="2023-05" db="EMBL/GenBank/DDBJ databases">
        <title>Nepenthes gracilis genome sequencing.</title>
        <authorList>
            <person name="Fukushima K."/>
        </authorList>
    </citation>
    <scope>NUCLEOTIDE SEQUENCE</scope>
    <source>
        <strain evidence="1">SING2019-196</strain>
    </source>
</reference>
<dbReference type="EMBL" id="BSYO01000012">
    <property type="protein sequence ID" value="GMH13001.1"/>
    <property type="molecule type" value="Genomic_DNA"/>
</dbReference>
<sequence>MCSPAQSGWPCWHSRYGLESAGLEAAGMEWFGSLAALCFLPDFGDVAWFKSFAKLVWVLFDNLRFLAGYDIFFVDDFDFDLVEQTGWVVLVLKLEGLHLARLSLIPLNGWIEGS</sequence>
<dbReference type="AlphaFoldDB" id="A0AAD3SMJ9"/>
<comment type="caution">
    <text evidence="1">The sequence shown here is derived from an EMBL/GenBank/DDBJ whole genome shotgun (WGS) entry which is preliminary data.</text>
</comment>
<keyword evidence="2" id="KW-1185">Reference proteome</keyword>
<evidence type="ECO:0000313" key="1">
    <source>
        <dbReference type="EMBL" id="GMH13001.1"/>
    </source>
</evidence>